<gene>
    <name evidence="3" type="ORF">FNK824_LOCUS20383</name>
</gene>
<evidence type="ECO:0000256" key="1">
    <source>
        <dbReference type="SAM" id="Phobius"/>
    </source>
</evidence>
<organism evidence="3 4">
    <name type="scientific">Rotaria sordida</name>
    <dbReference type="NCBI Taxonomy" id="392033"/>
    <lineage>
        <taxon>Eukaryota</taxon>
        <taxon>Metazoa</taxon>
        <taxon>Spiralia</taxon>
        <taxon>Gnathifera</taxon>
        <taxon>Rotifera</taxon>
        <taxon>Eurotatoria</taxon>
        <taxon>Bdelloidea</taxon>
        <taxon>Philodinida</taxon>
        <taxon>Philodinidae</taxon>
        <taxon>Rotaria</taxon>
    </lineage>
</organism>
<dbReference type="AlphaFoldDB" id="A0A819HBR4"/>
<dbReference type="Gene3D" id="3.30.720.50">
    <property type="match status" value="1"/>
</dbReference>
<feature type="domain" description="WWE" evidence="2">
    <location>
        <begin position="1"/>
        <end position="74"/>
    </location>
</feature>
<evidence type="ECO:0000313" key="4">
    <source>
        <dbReference type="Proteomes" id="UP000663874"/>
    </source>
</evidence>
<dbReference type="EMBL" id="CAJOBE010003728">
    <property type="protein sequence ID" value="CAF3897342.1"/>
    <property type="molecule type" value="Genomic_DNA"/>
</dbReference>
<feature type="transmembrane region" description="Helical" evidence="1">
    <location>
        <begin position="130"/>
        <end position="148"/>
    </location>
</feature>
<reference evidence="3" key="1">
    <citation type="submission" date="2021-02" db="EMBL/GenBank/DDBJ databases">
        <authorList>
            <person name="Nowell W R."/>
        </authorList>
    </citation>
    <scope>NUCLEOTIDE SEQUENCE</scope>
</reference>
<dbReference type="InterPro" id="IPR004170">
    <property type="entry name" value="WWE_dom"/>
</dbReference>
<accession>A0A819HBR4</accession>
<evidence type="ECO:0000313" key="3">
    <source>
        <dbReference type="EMBL" id="CAF3897342.1"/>
    </source>
</evidence>
<comment type="caution">
    <text evidence="3">The sequence shown here is derived from an EMBL/GenBank/DDBJ whole genome shotgun (WGS) entry which is preliminary data.</text>
</comment>
<dbReference type="Proteomes" id="UP000663874">
    <property type="component" value="Unassembled WGS sequence"/>
</dbReference>
<dbReference type="InterPro" id="IPR037197">
    <property type="entry name" value="WWE_dom_sf"/>
</dbReference>
<evidence type="ECO:0000259" key="2">
    <source>
        <dbReference type="PROSITE" id="PS50918"/>
    </source>
</evidence>
<keyword evidence="1" id="KW-0812">Transmembrane</keyword>
<dbReference type="PROSITE" id="PS50918">
    <property type="entry name" value="WWE"/>
    <property type="match status" value="1"/>
</dbReference>
<dbReference type="SUPFAM" id="SSF117839">
    <property type="entry name" value="WWE domain"/>
    <property type="match status" value="1"/>
</dbReference>
<keyword evidence="1" id="KW-0472">Membrane</keyword>
<dbReference type="Pfam" id="PF02825">
    <property type="entry name" value="WWE"/>
    <property type="match status" value="1"/>
</dbReference>
<keyword evidence="1" id="KW-1133">Transmembrane helix</keyword>
<protein>
    <recommendedName>
        <fullName evidence="2">WWE domain-containing protein</fullName>
    </recommendedName>
</protein>
<name>A0A819HBR4_9BILA</name>
<sequence length="219" mass="25960">MKGVTWFWKANTNPWSSNEIEQWIPFPNIINRQIEQAYQGRQLEVVISEKYKIDLNRLLQIDILNFDRQRPVRRCSKAGDTLAYYRRERFNFAQPIQRSIADDTLNYGCSFVTDWFILFTKVLITTLFSAPYFAVSLFYIIGLTILEYRLPTSGKAIFNFAYDRFRIFYYTNPVIRFYICTLSGPKFLSEIKHCIKYGFAFILSPPPVKNRFSDFYMVG</sequence>
<proteinExistence type="predicted"/>